<feature type="compositionally biased region" description="Acidic residues" evidence="1">
    <location>
        <begin position="362"/>
        <end position="377"/>
    </location>
</feature>
<dbReference type="KEGG" id="drg:H9K76_05915"/>
<organism evidence="3 4">
    <name type="scientific">Diaphorobacter ruginosibacter</name>
    <dbReference type="NCBI Taxonomy" id="1715720"/>
    <lineage>
        <taxon>Bacteria</taxon>
        <taxon>Pseudomonadati</taxon>
        <taxon>Pseudomonadota</taxon>
        <taxon>Betaproteobacteria</taxon>
        <taxon>Burkholderiales</taxon>
        <taxon>Comamonadaceae</taxon>
        <taxon>Diaphorobacter</taxon>
    </lineage>
</organism>
<evidence type="ECO:0000256" key="1">
    <source>
        <dbReference type="SAM" id="MobiDB-lite"/>
    </source>
</evidence>
<feature type="domain" description="BLUF" evidence="2">
    <location>
        <begin position="1"/>
        <end position="93"/>
    </location>
</feature>
<evidence type="ECO:0000313" key="4">
    <source>
        <dbReference type="Proteomes" id="UP000515811"/>
    </source>
</evidence>
<protein>
    <submittedName>
        <fullName evidence="3">BLUF domain-containing protein</fullName>
    </submittedName>
</protein>
<dbReference type="AlphaFoldDB" id="A0A7G9RS01"/>
<dbReference type="EMBL" id="CP060714">
    <property type="protein sequence ID" value="QNN58376.1"/>
    <property type="molecule type" value="Genomic_DNA"/>
</dbReference>
<reference evidence="3 4" key="1">
    <citation type="submission" date="2020-08" db="EMBL/GenBank/DDBJ databases">
        <title>Genome sequence of Diaphorobacter ruginosibacter DSM 27467T.</title>
        <authorList>
            <person name="Hyun D.-W."/>
            <person name="Bae J.-W."/>
        </authorList>
    </citation>
    <scope>NUCLEOTIDE SEQUENCE [LARGE SCALE GENOMIC DNA]</scope>
    <source>
        <strain evidence="3 4">DSM 27467</strain>
    </source>
</reference>
<dbReference type="Gene3D" id="3.30.70.100">
    <property type="match status" value="1"/>
</dbReference>
<dbReference type="PROSITE" id="PS50925">
    <property type="entry name" value="BLUF"/>
    <property type="match status" value="1"/>
</dbReference>
<feature type="region of interest" description="Disordered" evidence="1">
    <location>
        <begin position="342"/>
        <end position="402"/>
    </location>
</feature>
<name>A0A7G9RS01_9BURK</name>
<dbReference type="GO" id="GO:0071949">
    <property type="term" value="F:FAD binding"/>
    <property type="evidence" value="ECO:0007669"/>
    <property type="project" value="InterPro"/>
</dbReference>
<evidence type="ECO:0000313" key="3">
    <source>
        <dbReference type="EMBL" id="QNN58376.1"/>
    </source>
</evidence>
<gene>
    <name evidence="3" type="ORF">H9K76_05915</name>
</gene>
<feature type="compositionally biased region" description="Low complexity" evidence="1">
    <location>
        <begin position="378"/>
        <end position="390"/>
    </location>
</feature>
<dbReference type="InterPro" id="IPR036046">
    <property type="entry name" value="Acylphosphatase-like_dom_sf"/>
</dbReference>
<sequence>MQVVCYFGKAARQGKVALPTDSLLAACEDFAKRNELTGLLAISDGYFLHVLEGEDAAVQNMVGRIAAFWDQESPSILFERSASQRHYQQWNVVISHGAKHRADAAQRLAETRRFLDEDPGDAADPFRYFLTPNRSAKQSSTHQPVRQVAIFSNSVLWFNPIFSHLSERFGTQACALKMSSTGKDADSYPLDYADVVGDSAGPVRIVGISEGLLSSTLSQPLLEKIELMVFLMRRSGQGTDTAFVSRALSHPVVQRCRPSVLFVTPGGNQALSDMLHKMVDEAGLTSTETRGSVLMGGPTWKAIHEQLVTTARPLQKDLADVAAQAPVEALTEVDLELEVVAPPPSRKPQATRTHSPVAMPEEPADEPAEEAPPEEVAQEAAKAMKKAASPASPPASPPAVATGRAVDLSPEALTDMLQRLMYGLATTAWAGWLDTRARDFAAKTDNAPAAATLKTVAESIMPHLEAQARQGHLREMITTFADHHEILVPHPLDPTLVLYLFARLDDLPLAALRRLILDDLMD</sequence>
<dbReference type="Proteomes" id="UP000515811">
    <property type="component" value="Chromosome"/>
</dbReference>
<keyword evidence="4" id="KW-1185">Reference proteome</keyword>
<proteinExistence type="predicted"/>
<dbReference type="Pfam" id="PF04940">
    <property type="entry name" value="BLUF"/>
    <property type="match status" value="1"/>
</dbReference>
<dbReference type="InterPro" id="IPR007024">
    <property type="entry name" value="BLUF_domain"/>
</dbReference>
<accession>A0A7G9RS01</accession>
<dbReference type="RefSeq" id="WP_187598710.1">
    <property type="nucleotide sequence ID" value="NZ_CP060714.1"/>
</dbReference>
<dbReference type="GO" id="GO:0009882">
    <property type="term" value="F:blue light photoreceptor activity"/>
    <property type="evidence" value="ECO:0007669"/>
    <property type="project" value="InterPro"/>
</dbReference>
<dbReference type="SUPFAM" id="SSF54975">
    <property type="entry name" value="Acylphosphatase/BLUF domain-like"/>
    <property type="match status" value="1"/>
</dbReference>
<evidence type="ECO:0000259" key="2">
    <source>
        <dbReference type="PROSITE" id="PS50925"/>
    </source>
</evidence>
<dbReference type="SMART" id="SM01034">
    <property type="entry name" value="BLUF"/>
    <property type="match status" value="1"/>
</dbReference>